<dbReference type="AlphaFoldDB" id="A0A5B9Q627"/>
<dbReference type="InterPro" id="IPR005844">
    <property type="entry name" value="A-D-PHexomutase_a/b/a-I"/>
</dbReference>
<evidence type="ECO:0000313" key="12">
    <source>
        <dbReference type="Proteomes" id="UP000323917"/>
    </source>
</evidence>
<dbReference type="PANTHER" id="PTHR45745">
    <property type="entry name" value="PHOSPHOMANNOMUTASE 45A"/>
    <property type="match status" value="1"/>
</dbReference>
<evidence type="ECO:0000256" key="5">
    <source>
        <dbReference type="ARBA" id="ARBA00022842"/>
    </source>
</evidence>
<dbReference type="PROSITE" id="PS00710">
    <property type="entry name" value="PGM_PMM"/>
    <property type="match status" value="1"/>
</dbReference>
<dbReference type="PRINTS" id="PR00509">
    <property type="entry name" value="PGMPMM"/>
</dbReference>
<dbReference type="SUPFAM" id="SSF53738">
    <property type="entry name" value="Phosphoglucomutase, first 3 domains"/>
    <property type="match status" value="3"/>
</dbReference>
<comment type="cofactor">
    <cofactor evidence="1">
        <name>Mg(2+)</name>
        <dbReference type="ChEBI" id="CHEBI:18420"/>
    </cofactor>
</comment>
<dbReference type="EC" id="5.4.2.2" evidence="11"/>
<sequence>MTAAIMEQVEQAVAADNLSDTAAENIRAWLTEPRYADYAPLVNEHIEAGKWQELDDAFWTIIPFGTGGRRGRMYPIGSNAINDRTIGESAQGLANYVKSQLGADAPLACAIAYDTRHRSEHFSRLCSEIMVAAGFKVYYLKGYRSTPELSFTVRYKNCSCGIMVTASHNPPSDNAVKAYWSTGGQLLPPHDQGVIDEVMSVQTIERADFDTARAAGQIVECQEEVDRKFIDAVVQLSTPGPRDLKVVYSPLHGVGASAVCPVLEKAGFQDVELFALQAKPDGDFPNVPGHVSNPENPKVFDSIVEQARSVDADLALATDPDCDRIGCSAPLTTDPKSDWDTLSGNQLGALLAEHVLQTRQAAGNLSPEKFIVTTLVTTQLIRRIADSYGVRTFGDLLVGFKWIAGVIDEQGANDFLYGTEESHGYMAGQHVRDKDGAAGALLLCELAAQLKADGKTLHEKLDDLFWQHGLHSERTVSVQMPGSEGMDRMKEVMQQFRSAPPQSIAGFNLKQMRDYLNKETVLPDGSKKKLEGPKGDLVILDLEADGNYVAIRPSGTEPKIKLYMFTYEPPEQLSNLDRAKEMLNKRLDKMEADMRTFAGV</sequence>
<evidence type="ECO:0000313" key="11">
    <source>
        <dbReference type="EMBL" id="QEG34504.1"/>
    </source>
</evidence>
<dbReference type="SUPFAM" id="SSF55957">
    <property type="entry name" value="Phosphoglucomutase, C-terminal domain"/>
    <property type="match status" value="1"/>
</dbReference>
<organism evidence="11 12">
    <name type="scientific">Bythopirellula goksoeyrii</name>
    <dbReference type="NCBI Taxonomy" id="1400387"/>
    <lineage>
        <taxon>Bacteria</taxon>
        <taxon>Pseudomonadati</taxon>
        <taxon>Planctomycetota</taxon>
        <taxon>Planctomycetia</taxon>
        <taxon>Pirellulales</taxon>
        <taxon>Lacipirellulaceae</taxon>
        <taxon>Bythopirellula</taxon>
    </lineage>
</organism>
<evidence type="ECO:0000259" key="9">
    <source>
        <dbReference type="Pfam" id="PF02879"/>
    </source>
</evidence>
<dbReference type="GO" id="GO:0000287">
    <property type="term" value="F:magnesium ion binding"/>
    <property type="evidence" value="ECO:0007669"/>
    <property type="project" value="InterPro"/>
</dbReference>
<evidence type="ECO:0000256" key="7">
    <source>
        <dbReference type="RuleBase" id="RU004326"/>
    </source>
</evidence>
<dbReference type="Pfam" id="PF02880">
    <property type="entry name" value="PGM_PMM_III"/>
    <property type="match status" value="1"/>
</dbReference>
<keyword evidence="4 7" id="KW-0479">Metal-binding</keyword>
<keyword evidence="3" id="KW-0597">Phosphoprotein</keyword>
<dbReference type="PANTHER" id="PTHR45745:SF1">
    <property type="entry name" value="PHOSPHOGLUCOMUTASE 2B-RELATED"/>
    <property type="match status" value="1"/>
</dbReference>
<dbReference type="InterPro" id="IPR016055">
    <property type="entry name" value="A-D-PHexomutase_a/b/a-I/II/III"/>
</dbReference>
<feature type="domain" description="Alpha-D-phosphohexomutase alpha/beta/alpha" evidence="8">
    <location>
        <begin position="64"/>
        <end position="199"/>
    </location>
</feature>
<evidence type="ECO:0000256" key="2">
    <source>
        <dbReference type="ARBA" id="ARBA00010231"/>
    </source>
</evidence>
<dbReference type="GO" id="GO:0006166">
    <property type="term" value="P:purine ribonucleoside salvage"/>
    <property type="evidence" value="ECO:0007669"/>
    <property type="project" value="TreeGrafter"/>
</dbReference>
<reference evidence="11 12" key="1">
    <citation type="submission" date="2019-08" db="EMBL/GenBank/DDBJ databases">
        <title>Deep-cultivation of Planctomycetes and their phenomic and genomic characterization uncovers novel biology.</title>
        <authorList>
            <person name="Wiegand S."/>
            <person name="Jogler M."/>
            <person name="Boedeker C."/>
            <person name="Pinto D."/>
            <person name="Vollmers J."/>
            <person name="Rivas-Marin E."/>
            <person name="Kohn T."/>
            <person name="Peeters S.H."/>
            <person name="Heuer A."/>
            <person name="Rast P."/>
            <person name="Oberbeckmann S."/>
            <person name="Bunk B."/>
            <person name="Jeske O."/>
            <person name="Meyerdierks A."/>
            <person name="Storesund J.E."/>
            <person name="Kallscheuer N."/>
            <person name="Luecker S."/>
            <person name="Lage O.M."/>
            <person name="Pohl T."/>
            <person name="Merkel B.J."/>
            <person name="Hornburger P."/>
            <person name="Mueller R.-W."/>
            <person name="Bruemmer F."/>
            <person name="Labrenz M."/>
            <person name="Spormann A.M."/>
            <person name="Op den Camp H."/>
            <person name="Overmann J."/>
            <person name="Amann R."/>
            <person name="Jetten M.S.M."/>
            <person name="Mascher T."/>
            <person name="Medema M.H."/>
            <person name="Devos D.P."/>
            <person name="Kaster A.-K."/>
            <person name="Ovreas L."/>
            <person name="Rohde M."/>
            <person name="Galperin M.Y."/>
            <person name="Jogler C."/>
        </authorList>
    </citation>
    <scope>NUCLEOTIDE SEQUENCE [LARGE SCALE GENOMIC DNA]</scope>
    <source>
        <strain evidence="11 12">Pr1d</strain>
    </source>
</reference>
<keyword evidence="6 11" id="KW-0413">Isomerase</keyword>
<feature type="domain" description="Alpha-D-phosphohexomutase alpha/beta/alpha" evidence="9">
    <location>
        <begin position="229"/>
        <end position="328"/>
    </location>
</feature>
<keyword evidence="5 7" id="KW-0460">Magnesium</keyword>
<evidence type="ECO:0000256" key="6">
    <source>
        <dbReference type="ARBA" id="ARBA00023235"/>
    </source>
</evidence>
<dbReference type="GO" id="GO:0008973">
    <property type="term" value="F:phosphopentomutase activity"/>
    <property type="evidence" value="ECO:0007669"/>
    <property type="project" value="TreeGrafter"/>
</dbReference>
<dbReference type="GO" id="GO:0004614">
    <property type="term" value="F:phosphoglucomutase activity"/>
    <property type="evidence" value="ECO:0007669"/>
    <property type="project" value="UniProtKB-EC"/>
</dbReference>
<dbReference type="Gene3D" id="3.40.120.10">
    <property type="entry name" value="Alpha-D-Glucose-1,6-Bisphosphate, subunit A, domain 3"/>
    <property type="match status" value="3"/>
</dbReference>
<dbReference type="EMBL" id="CP042913">
    <property type="protein sequence ID" value="QEG34504.1"/>
    <property type="molecule type" value="Genomic_DNA"/>
</dbReference>
<comment type="similarity">
    <text evidence="2 7">Belongs to the phosphohexose mutase family.</text>
</comment>
<evidence type="ECO:0000259" key="10">
    <source>
        <dbReference type="Pfam" id="PF02880"/>
    </source>
</evidence>
<name>A0A5B9Q627_9BACT</name>
<evidence type="ECO:0000256" key="3">
    <source>
        <dbReference type="ARBA" id="ARBA00022553"/>
    </source>
</evidence>
<dbReference type="OrthoDB" id="9806956at2"/>
<evidence type="ECO:0000256" key="1">
    <source>
        <dbReference type="ARBA" id="ARBA00001946"/>
    </source>
</evidence>
<dbReference type="CDD" id="cd05799">
    <property type="entry name" value="PGM2"/>
    <property type="match status" value="1"/>
</dbReference>
<dbReference type="GO" id="GO:0005975">
    <property type="term" value="P:carbohydrate metabolic process"/>
    <property type="evidence" value="ECO:0007669"/>
    <property type="project" value="InterPro"/>
</dbReference>
<dbReference type="Pfam" id="PF02878">
    <property type="entry name" value="PGM_PMM_I"/>
    <property type="match status" value="1"/>
</dbReference>
<dbReference type="InterPro" id="IPR005846">
    <property type="entry name" value="A-D-PHexomutase_a/b/a-III"/>
</dbReference>
<evidence type="ECO:0000259" key="8">
    <source>
        <dbReference type="Pfam" id="PF02878"/>
    </source>
</evidence>
<dbReference type="RefSeq" id="WP_148073150.1">
    <property type="nucleotide sequence ID" value="NZ_CP042913.1"/>
</dbReference>
<dbReference type="InterPro" id="IPR036900">
    <property type="entry name" value="A-D-PHexomutase_C_sf"/>
</dbReference>
<dbReference type="InterPro" id="IPR016066">
    <property type="entry name" value="A-D-PHexomutase_CS"/>
</dbReference>
<dbReference type="Proteomes" id="UP000323917">
    <property type="component" value="Chromosome"/>
</dbReference>
<feature type="domain" description="Alpha-D-phosphohexomutase alpha/beta/alpha" evidence="10">
    <location>
        <begin position="344"/>
        <end position="464"/>
    </location>
</feature>
<proteinExistence type="inferred from homology"/>
<keyword evidence="12" id="KW-1185">Reference proteome</keyword>
<dbReference type="KEGG" id="bgok:Pr1d_17840"/>
<gene>
    <name evidence="11" type="primary">pgcA</name>
    <name evidence="11" type="ORF">Pr1d_17840</name>
</gene>
<dbReference type="Pfam" id="PF02879">
    <property type="entry name" value="PGM_PMM_II"/>
    <property type="match status" value="1"/>
</dbReference>
<accession>A0A5B9Q627</accession>
<dbReference type="Gene3D" id="3.30.310.50">
    <property type="entry name" value="Alpha-D-phosphohexomutase, C-terminal domain"/>
    <property type="match status" value="1"/>
</dbReference>
<protein>
    <submittedName>
        <fullName evidence="11">Phosphoglucomutase</fullName>
        <ecNumber evidence="11">5.4.2.2</ecNumber>
    </submittedName>
</protein>
<dbReference type="InterPro" id="IPR005845">
    <property type="entry name" value="A-D-PHexomutase_a/b/a-II"/>
</dbReference>
<dbReference type="InterPro" id="IPR005841">
    <property type="entry name" value="Alpha-D-phosphohexomutase_SF"/>
</dbReference>
<evidence type="ECO:0000256" key="4">
    <source>
        <dbReference type="ARBA" id="ARBA00022723"/>
    </source>
</evidence>